<sequence length="209" mass="22364">STDLQAQTSNVSFAAGQASAVVNFHFINDAEPEQFEMFLVGFVPGQNINIGTPSQAELGIIDDDSISSIESTTSINVISSTSNAKSISTIIPTTSTWHSSSRIIPSYSITTSLITVTSSMPVDDGTDSTDTAVSINVGITVALVISGLINIIFIILAVSVLLYLKTSNKSLTNNRSPTEASNMVYDKNDSYELHKITNETDVYEDVKDI</sequence>
<protein>
    <submittedName>
        <fullName evidence="2">Uncharacterized protein</fullName>
    </submittedName>
</protein>
<organism evidence="2">
    <name type="scientific">Amphimedon queenslandica</name>
    <name type="common">Sponge</name>
    <dbReference type="NCBI Taxonomy" id="400682"/>
    <lineage>
        <taxon>Eukaryota</taxon>
        <taxon>Metazoa</taxon>
        <taxon>Porifera</taxon>
        <taxon>Demospongiae</taxon>
        <taxon>Heteroscleromorpha</taxon>
        <taxon>Haplosclerida</taxon>
        <taxon>Niphatidae</taxon>
        <taxon>Amphimedon</taxon>
    </lineage>
</organism>
<dbReference type="SUPFAM" id="SSF141072">
    <property type="entry name" value="CalX-like"/>
    <property type="match status" value="1"/>
</dbReference>
<evidence type="ECO:0000313" key="2">
    <source>
        <dbReference type="EnsemblMetazoa" id="Aqu2.1.03820_001"/>
    </source>
</evidence>
<feature type="transmembrane region" description="Helical" evidence="1">
    <location>
        <begin position="137"/>
        <end position="164"/>
    </location>
</feature>
<dbReference type="AlphaFoldDB" id="A0A1X7SNZ0"/>
<dbReference type="Gene3D" id="2.60.40.2030">
    <property type="match status" value="1"/>
</dbReference>
<dbReference type="EnsemblMetazoa" id="Aqu2.1.03820_001">
    <property type="protein sequence ID" value="Aqu2.1.03820_001"/>
    <property type="gene ID" value="Aqu2.1.03820"/>
</dbReference>
<accession>A0A1X7SNZ0</accession>
<dbReference type="InParanoid" id="A0A1X7SNZ0"/>
<proteinExistence type="predicted"/>
<keyword evidence="1" id="KW-0812">Transmembrane</keyword>
<evidence type="ECO:0000256" key="1">
    <source>
        <dbReference type="SAM" id="Phobius"/>
    </source>
</evidence>
<dbReference type="InterPro" id="IPR038081">
    <property type="entry name" value="CalX-like_sf"/>
</dbReference>
<name>A0A1X7SNZ0_AMPQE</name>
<keyword evidence="1" id="KW-1133">Transmembrane helix</keyword>
<keyword evidence="1" id="KW-0472">Membrane</keyword>
<reference evidence="2" key="1">
    <citation type="submission" date="2017-05" db="UniProtKB">
        <authorList>
            <consortium name="EnsemblMetazoa"/>
        </authorList>
    </citation>
    <scope>IDENTIFICATION</scope>
</reference>